<dbReference type="EMBL" id="WUBS01000002">
    <property type="protein sequence ID" value="NDL61908.1"/>
    <property type="molecule type" value="Genomic_DNA"/>
</dbReference>
<dbReference type="RefSeq" id="WP_162364578.1">
    <property type="nucleotide sequence ID" value="NZ_WUBS01000002.1"/>
</dbReference>
<dbReference type="Pfam" id="PF07233">
    <property type="entry name" value="DUF1425"/>
    <property type="match status" value="1"/>
</dbReference>
<dbReference type="PROSITE" id="PS51257">
    <property type="entry name" value="PROKAR_LIPOPROTEIN"/>
    <property type="match status" value="1"/>
</dbReference>
<dbReference type="Gene3D" id="2.60.40.3230">
    <property type="match status" value="1"/>
</dbReference>
<dbReference type="InterPro" id="IPR038483">
    <property type="entry name" value="YcfL-like_sf"/>
</dbReference>
<keyword evidence="1" id="KW-0732">Signal</keyword>
<keyword evidence="3" id="KW-1185">Reference proteome</keyword>
<dbReference type="Proteomes" id="UP000461443">
    <property type="component" value="Unassembled WGS sequence"/>
</dbReference>
<organism evidence="2 3">
    <name type="scientific">Acerihabitans arboris</name>
    <dbReference type="NCBI Taxonomy" id="2691583"/>
    <lineage>
        <taxon>Bacteria</taxon>
        <taxon>Pseudomonadati</taxon>
        <taxon>Pseudomonadota</taxon>
        <taxon>Gammaproteobacteria</taxon>
        <taxon>Enterobacterales</taxon>
        <taxon>Pectobacteriaceae</taxon>
        <taxon>Acerihabitans</taxon>
    </lineage>
</organism>
<name>A0A845SGU2_9GAMM</name>
<accession>A0A845SGU2</accession>
<evidence type="ECO:0000313" key="3">
    <source>
        <dbReference type="Proteomes" id="UP000461443"/>
    </source>
</evidence>
<dbReference type="CDD" id="cd09030">
    <property type="entry name" value="DUF1425"/>
    <property type="match status" value="1"/>
</dbReference>
<reference evidence="2 3" key="1">
    <citation type="submission" date="2019-12" db="EMBL/GenBank/DDBJ databases">
        <authorList>
            <person name="Lee S.D."/>
        </authorList>
    </citation>
    <scope>NUCLEOTIDE SEQUENCE [LARGE SCALE GENOMIC DNA]</scope>
    <source>
        <strain evidence="2 3">SAP-6</strain>
    </source>
</reference>
<dbReference type="AlphaFoldDB" id="A0A845SGU2"/>
<sequence length="125" mass="13920">MRFAPPYLAMLLLITGCTASNNKTLMINDRQTLVMDPSVLTAGITAEAPAIGDDRGRRRAHATINNGQDHAVTVNYRFYWYDPQGLDILPFPDTRTLVIPPGTDVTVESISGNLEARRVRLYLFL</sequence>
<comment type="caution">
    <text evidence="2">The sequence shown here is derived from an EMBL/GenBank/DDBJ whole genome shotgun (WGS) entry which is preliminary data.</text>
</comment>
<feature type="signal peptide" evidence="1">
    <location>
        <begin position="1"/>
        <end position="19"/>
    </location>
</feature>
<dbReference type="InterPro" id="IPR010824">
    <property type="entry name" value="DUF1425"/>
</dbReference>
<protein>
    <submittedName>
        <fullName evidence="2">DUF1425 domain-containing protein</fullName>
    </submittedName>
</protein>
<gene>
    <name evidence="2" type="ORF">GRH90_03910</name>
</gene>
<evidence type="ECO:0000256" key="1">
    <source>
        <dbReference type="SAM" id="SignalP"/>
    </source>
</evidence>
<feature type="chain" id="PRO_5032813084" evidence="1">
    <location>
        <begin position="20"/>
        <end position="125"/>
    </location>
</feature>
<reference evidence="2 3" key="2">
    <citation type="submission" date="2020-02" db="EMBL/GenBank/DDBJ databases">
        <title>The new genus of Enterobacteriales.</title>
        <authorList>
            <person name="Kim I.S."/>
        </authorList>
    </citation>
    <scope>NUCLEOTIDE SEQUENCE [LARGE SCALE GENOMIC DNA]</scope>
    <source>
        <strain evidence="2 3">SAP-6</strain>
    </source>
</reference>
<proteinExistence type="predicted"/>
<evidence type="ECO:0000313" key="2">
    <source>
        <dbReference type="EMBL" id="NDL61908.1"/>
    </source>
</evidence>